<name>A0A1Z5K9V7_FISSO</name>
<evidence type="ECO:0008006" key="3">
    <source>
        <dbReference type="Google" id="ProtNLM"/>
    </source>
</evidence>
<dbReference type="InterPro" id="IPR029063">
    <property type="entry name" value="SAM-dependent_MTases_sf"/>
</dbReference>
<protein>
    <recommendedName>
        <fullName evidence="3">Methyltransferase domain-containing protein</fullName>
    </recommendedName>
</protein>
<proteinExistence type="predicted"/>
<dbReference type="InParanoid" id="A0A1Z5K9V7"/>
<keyword evidence="2" id="KW-1185">Reference proteome</keyword>
<dbReference type="OrthoDB" id="443402at2759"/>
<comment type="caution">
    <text evidence="1">The sequence shown here is derived from an EMBL/GenBank/DDBJ whole genome shotgun (WGS) entry which is preliminary data.</text>
</comment>
<reference evidence="1 2" key="1">
    <citation type="journal article" date="2015" name="Plant Cell">
        <title>Oil accumulation by the oleaginous diatom Fistulifera solaris as revealed by the genome and transcriptome.</title>
        <authorList>
            <person name="Tanaka T."/>
            <person name="Maeda Y."/>
            <person name="Veluchamy A."/>
            <person name="Tanaka M."/>
            <person name="Abida H."/>
            <person name="Marechal E."/>
            <person name="Bowler C."/>
            <person name="Muto M."/>
            <person name="Sunaga Y."/>
            <person name="Tanaka M."/>
            <person name="Yoshino T."/>
            <person name="Taniguchi T."/>
            <person name="Fukuda Y."/>
            <person name="Nemoto M."/>
            <person name="Matsumoto M."/>
            <person name="Wong P.S."/>
            <person name="Aburatani S."/>
            <person name="Fujibuchi W."/>
        </authorList>
    </citation>
    <scope>NUCLEOTIDE SEQUENCE [LARGE SCALE GENOMIC DNA]</scope>
    <source>
        <strain evidence="1 2">JPCC DA0580</strain>
    </source>
</reference>
<dbReference type="AlphaFoldDB" id="A0A1Z5K9V7"/>
<sequence>MLQQYLTAVNSLSFVTTTVTSILSRPEAATVINEILFPQQDYGQRIALGRRAQGLSADDNDGSLLQGNDERLYQTYGEFPLSSLDSLLDRAMSINDKLFKNKKDGLKVVDLGSGCGRLVYYLGLSRPNWILHGIELSPLLHQEALIAQNRALSRGLLKPFSSSSVSTSSGRISFHQGPADEWGDVLGKADIVFAYSTAWECQGFSPETGTMILSDEWNQLFSEYCSEALVITTDRSLNANEWTIIDRLEVPNPEVWNSIGYLQVYRNEN</sequence>
<organism evidence="1 2">
    <name type="scientific">Fistulifera solaris</name>
    <name type="common">Oleaginous diatom</name>
    <dbReference type="NCBI Taxonomy" id="1519565"/>
    <lineage>
        <taxon>Eukaryota</taxon>
        <taxon>Sar</taxon>
        <taxon>Stramenopiles</taxon>
        <taxon>Ochrophyta</taxon>
        <taxon>Bacillariophyta</taxon>
        <taxon>Bacillariophyceae</taxon>
        <taxon>Bacillariophycidae</taxon>
        <taxon>Naviculales</taxon>
        <taxon>Naviculaceae</taxon>
        <taxon>Fistulifera</taxon>
    </lineage>
</organism>
<dbReference type="Proteomes" id="UP000198406">
    <property type="component" value="Unassembled WGS sequence"/>
</dbReference>
<dbReference type="Gene3D" id="3.40.50.150">
    <property type="entry name" value="Vaccinia Virus protein VP39"/>
    <property type="match status" value="1"/>
</dbReference>
<dbReference type="EMBL" id="BDSP01000193">
    <property type="protein sequence ID" value="GAX23014.1"/>
    <property type="molecule type" value="Genomic_DNA"/>
</dbReference>
<evidence type="ECO:0000313" key="1">
    <source>
        <dbReference type="EMBL" id="GAX23014.1"/>
    </source>
</evidence>
<dbReference type="SUPFAM" id="SSF53335">
    <property type="entry name" value="S-adenosyl-L-methionine-dependent methyltransferases"/>
    <property type="match status" value="1"/>
</dbReference>
<accession>A0A1Z5K9V7</accession>
<gene>
    <name evidence="1" type="ORF">FisN_15Hh088</name>
</gene>
<evidence type="ECO:0000313" key="2">
    <source>
        <dbReference type="Proteomes" id="UP000198406"/>
    </source>
</evidence>